<name>A0A0J7J0X0_9FLAO</name>
<accession>A0A0J7J0X0</accession>
<dbReference type="RefSeq" id="WP_048499065.1">
    <property type="nucleotide sequence ID" value="NZ_LFNG01000006.1"/>
</dbReference>
<gene>
    <name evidence="1" type="ORF">ACM44_05740</name>
</gene>
<evidence type="ECO:0000313" key="2">
    <source>
        <dbReference type="Proteomes" id="UP000035900"/>
    </source>
</evidence>
<organism evidence="1 2">
    <name type="scientific">Chryseobacterium koreense CCUG 49689</name>
    <dbReference type="NCBI Taxonomy" id="1304281"/>
    <lineage>
        <taxon>Bacteria</taxon>
        <taxon>Pseudomonadati</taxon>
        <taxon>Bacteroidota</taxon>
        <taxon>Flavobacteriia</taxon>
        <taxon>Flavobacteriales</taxon>
        <taxon>Weeksellaceae</taxon>
        <taxon>Chryseobacterium group</taxon>
        <taxon>Chryseobacterium</taxon>
    </lineage>
</organism>
<comment type="caution">
    <text evidence="1">The sequence shown here is derived from an EMBL/GenBank/DDBJ whole genome shotgun (WGS) entry which is preliminary data.</text>
</comment>
<dbReference type="AlphaFoldDB" id="A0A0J7J0X0"/>
<protein>
    <submittedName>
        <fullName evidence="1">Uncharacterized protein</fullName>
    </submittedName>
</protein>
<sequence>MYLSLDKTEISIYTNNNFLANTVSSNNIQPIVINTISQTEKEADIKFINPPSNVDYFSKVNELKSNVDINSVQPVFTNSTGDKLYLSSYTFVKLKNSNDINILQNYANNKNFTIIAPNQFMPLWIKIKCDKNTLGNSLEVSNYGKWSTFLTVCKYSFFN</sequence>
<dbReference type="EMBL" id="LFNG01000006">
    <property type="protein sequence ID" value="KMQ71716.1"/>
    <property type="molecule type" value="Genomic_DNA"/>
</dbReference>
<proteinExistence type="predicted"/>
<reference evidence="1 2" key="1">
    <citation type="journal article" date="2004" name="Int. J. Syst. Evol. Microbiol.">
        <title>Kaistella koreensis gen. nov., sp. nov., a novel member of the Chryseobacterium-Bergeyella-Riemerella branch.</title>
        <authorList>
            <person name="Kim M.K."/>
            <person name="Im W.T."/>
            <person name="Shin Y.K."/>
            <person name="Lim J.H."/>
            <person name="Kim S.H."/>
            <person name="Lee B.C."/>
            <person name="Park M.Y."/>
            <person name="Lee K.Y."/>
            <person name="Lee S.T."/>
        </authorList>
    </citation>
    <scope>NUCLEOTIDE SEQUENCE [LARGE SCALE GENOMIC DNA]</scope>
    <source>
        <strain evidence="1 2">CCUG 49689</strain>
    </source>
</reference>
<evidence type="ECO:0000313" key="1">
    <source>
        <dbReference type="EMBL" id="KMQ71716.1"/>
    </source>
</evidence>
<keyword evidence="2" id="KW-1185">Reference proteome</keyword>
<dbReference type="Proteomes" id="UP000035900">
    <property type="component" value="Unassembled WGS sequence"/>
</dbReference>
<dbReference type="PATRIC" id="fig|1304281.5.peg.1230"/>